<comment type="subcellular location">
    <subcellularLocation>
        <location evidence="1">Cell outer membrane</location>
    </subcellularLocation>
</comment>
<keyword evidence="9" id="KW-0732">Signal</keyword>
<feature type="coiled-coil region" evidence="8">
    <location>
        <begin position="347"/>
        <end position="396"/>
    </location>
</feature>
<evidence type="ECO:0000313" key="10">
    <source>
        <dbReference type="EMBL" id="SMG39513.1"/>
    </source>
</evidence>
<protein>
    <submittedName>
        <fullName evidence="10">Outer membrane protein TolC</fullName>
    </submittedName>
</protein>
<evidence type="ECO:0000256" key="6">
    <source>
        <dbReference type="ARBA" id="ARBA00023136"/>
    </source>
</evidence>
<evidence type="ECO:0000256" key="7">
    <source>
        <dbReference type="ARBA" id="ARBA00023237"/>
    </source>
</evidence>
<dbReference type="Proteomes" id="UP000192980">
    <property type="component" value="Unassembled WGS sequence"/>
</dbReference>
<dbReference type="OrthoDB" id="367883at2"/>
<gene>
    <name evidence="10" type="ORF">SAMN05660862_2790</name>
</gene>
<name>A0A1X7KEI5_9SPHI</name>
<dbReference type="GO" id="GO:1990281">
    <property type="term" value="C:efflux pump complex"/>
    <property type="evidence" value="ECO:0007669"/>
    <property type="project" value="TreeGrafter"/>
</dbReference>
<feature type="signal peptide" evidence="9">
    <location>
        <begin position="1"/>
        <end position="26"/>
    </location>
</feature>
<accession>A0A1X7KEI5</accession>
<reference evidence="10 11" key="1">
    <citation type="submission" date="2017-04" db="EMBL/GenBank/DDBJ databases">
        <authorList>
            <person name="Afonso C.L."/>
            <person name="Miller P.J."/>
            <person name="Scott M.A."/>
            <person name="Spackman E."/>
            <person name="Goraichik I."/>
            <person name="Dimitrov K.M."/>
            <person name="Suarez D.L."/>
            <person name="Swayne D.E."/>
        </authorList>
    </citation>
    <scope>NUCLEOTIDE SEQUENCE [LARGE SCALE GENOMIC DNA]</scope>
    <source>
        <strain evidence="10 11">DSM 22418</strain>
    </source>
</reference>
<keyword evidence="4" id="KW-1134">Transmembrane beta strand</keyword>
<keyword evidence="11" id="KW-1185">Reference proteome</keyword>
<keyword evidence="5" id="KW-0812">Transmembrane</keyword>
<dbReference type="PANTHER" id="PTHR30026">
    <property type="entry name" value="OUTER MEMBRANE PROTEIN TOLC"/>
    <property type="match status" value="1"/>
</dbReference>
<evidence type="ECO:0000256" key="4">
    <source>
        <dbReference type="ARBA" id="ARBA00022452"/>
    </source>
</evidence>
<dbReference type="EMBL" id="FXAU01000005">
    <property type="protein sequence ID" value="SMG39513.1"/>
    <property type="molecule type" value="Genomic_DNA"/>
</dbReference>
<keyword evidence="3" id="KW-0813">Transport</keyword>
<dbReference type="RefSeq" id="WP_085473514.1">
    <property type="nucleotide sequence ID" value="NZ_FXAU01000005.1"/>
</dbReference>
<dbReference type="InterPro" id="IPR051906">
    <property type="entry name" value="TolC-like"/>
</dbReference>
<dbReference type="Pfam" id="PF02321">
    <property type="entry name" value="OEP"/>
    <property type="match status" value="2"/>
</dbReference>
<dbReference type="InterPro" id="IPR003423">
    <property type="entry name" value="OMP_efflux"/>
</dbReference>
<evidence type="ECO:0000256" key="9">
    <source>
        <dbReference type="SAM" id="SignalP"/>
    </source>
</evidence>
<proteinExistence type="inferred from homology"/>
<evidence type="ECO:0000256" key="1">
    <source>
        <dbReference type="ARBA" id="ARBA00004442"/>
    </source>
</evidence>
<dbReference type="PANTHER" id="PTHR30026:SF20">
    <property type="entry name" value="OUTER MEMBRANE PROTEIN TOLC"/>
    <property type="match status" value="1"/>
</dbReference>
<keyword evidence="6" id="KW-0472">Membrane</keyword>
<comment type="similarity">
    <text evidence="2">Belongs to the outer membrane factor (OMF) (TC 1.B.17) family.</text>
</comment>
<evidence type="ECO:0000256" key="3">
    <source>
        <dbReference type="ARBA" id="ARBA00022448"/>
    </source>
</evidence>
<evidence type="ECO:0000256" key="2">
    <source>
        <dbReference type="ARBA" id="ARBA00007613"/>
    </source>
</evidence>
<dbReference type="STRING" id="561061.SAMN05660862_2790"/>
<evidence type="ECO:0000256" key="8">
    <source>
        <dbReference type="SAM" id="Coils"/>
    </source>
</evidence>
<keyword evidence="7" id="KW-0998">Cell outer membrane</keyword>
<keyword evidence="8" id="KW-0175">Coiled coil</keyword>
<evidence type="ECO:0000256" key="5">
    <source>
        <dbReference type="ARBA" id="ARBA00022692"/>
    </source>
</evidence>
<feature type="chain" id="PRO_5012710859" evidence="9">
    <location>
        <begin position="27"/>
        <end position="449"/>
    </location>
</feature>
<dbReference type="Gene3D" id="1.20.1600.10">
    <property type="entry name" value="Outer membrane efflux proteins (OEP)"/>
    <property type="match status" value="1"/>
</dbReference>
<dbReference type="GO" id="GO:0015288">
    <property type="term" value="F:porin activity"/>
    <property type="evidence" value="ECO:0007669"/>
    <property type="project" value="TreeGrafter"/>
</dbReference>
<dbReference type="SUPFAM" id="SSF56954">
    <property type="entry name" value="Outer membrane efflux proteins (OEP)"/>
    <property type="match status" value="1"/>
</dbReference>
<sequence length="449" mass="51526">MGIRQSQFSLFLFTFCLATLSTVTNAQQINKGGTLKECINYALENNAKIRQSEADHHEYYYQIQEVKSNLLPQVSGSGVIDRNIVIPTMILPGEIVGQPGTKIPAQMGTKNLLDFSAQIEQVIFDPALFQGIRIAKTNQELLTLQKELTEEEVIYNVSTIFYEIARTKEELKNVEHMLILQTESYTIVDERIEQGISRPVDRNRIQVNINGLKTRKRGLESIIYQQTNYLKALIGVNVNEDFTIQYGIVLTPQINDAFLPYENTNRTEIQLLTTQKNLVNFEIIQEKKKYLPTLSGLFSAGYQFQSDQFRITQDPWFSSVAIGLRLKVPIFDGHAKRSRIQQLHWQNQRIESQILQKQHDLEADERNAFYKLQRSRENLTEQKQNVNLAEDNYNKTNLLYKQGLIDIGEVFSTESSLLDAKTAYSNECIAYKIAEIELQKALGTLKNNL</sequence>
<organism evidence="10 11">
    <name type="scientific">Sphingobacterium psychroaquaticum</name>
    <dbReference type="NCBI Taxonomy" id="561061"/>
    <lineage>
        <taxon>Bacteria</taxon>
        <taxon>Pseudomonadati</taxon>
        <taxon>Bacteroidota</taxon>
        <taxon>Sphingobacteriia</taxon>
        <taxon>Sphingobacteriales</taxon>
        <taxon>Sphingobacteriaceae</taxon>
        <taxon>Sphingobacterium</taxon>
    </lineage>
</organism>
<dbReference type="GO" id="GO:0009279">
    <property type="term" value="C:cell outer membrane"/>
    <property type="evidence" value="ECO:0007669"/>
    <property type="project" value="UniProtKB-SubCell"/>
</dbReference>
<evidence type="ECO:0000313" key="11">
    <source>
        <dbReference type="Proteomes" id="UP000192980"/>
    </source>
</evidence>
<dbReference type="AlphaFoldDB" id="A0A1X7KEI5"/>
<dbReference type="GO" id="GO:0015562">
    <property type="term" value="F:efflux transmembrane transporter activity"/>
    <property type="evidence" value="ECO:0007669"/>
    <property type="project" value="InterPro"/>
</dbReference>